<evidence type="ECO:0000256" key="1">
    <source>
        <dbReference type="SAM" id="MobiDB-lite"/>
    </source>
</evidence>
<feature type="compositionally biased region" description="Basic and acidic residues" evidence="1">
    <location>
        <begin position="634"/>
        <end position="650"/>
    </location>
</feature>
<feature type="compositionally biased region" description="Low complexity" evidence="1">
    <location>
        <begin position="208"/>
        <end position="218"/>
    </location>
</feature>
<reference evidence="2" key="1">
    <citation type="journal article" date="2022" name="Int. J. Mol. Sci.">
        <title>Draft Genome of Tanacetum Coccineum: Genomic Comparison of Closely Related Tanacetum-Family Plants.</title>
        <authorList>
            <person name="Yamashiro T."/>
            <person name="Shiraishi A."/>
            <person name="Nakayama K."/>
            <person name="Satake H."/>
        </authorList>
    </citation>
    <scope>NUCLEOTIDE SEQUENCE</scope>
</reference>
<sequence length="846" mass="95695">MTFSFIRDLGHTGDITYLTDVNVHYLHQPWRAFATIINKCLSGKEAGMDKIRLFRAQILWDAKKTNKMSYPRFIKIIIDYFMLKDQSISRRNKMFWHTARDDTMFTSMRCISIHEDTHVYGTILLRELTNQAMLESKAYQTYYAFASREKAPKPKYIRKKANSDTSPKKKPVQAAKGTILKSKAKVAKPEKKKRPAKKTKANVLDVLSETSGTDEGTGTIPGVPDVPPYESKSNKESWGDSQDEDGNEDGDNDEDCKSDDHDDDSDDERIESDSDEIPDPNLTNVDQAEYEEEDVDDRVRTPSDYELTDEEKIDDEETMDDQEYDEVIKELYGDVNVNLGNDDTEMIDADQRALKQQNKADKPVQSSSVSSDFTSKLLNHENPSLADNEIASLMETLAHHATVIPEITSGFTTTTPPPTPFFNPLLQQQTSTFTTTTSINPTVTLPEILNFASVFNSLFNSGIVDMYLASKKKEATDVAIQLQTNKLREEAQADNQEFLNQVDSTMKTIIKDQVKAQVSTIMPKIEKYVTVALGAEVLVRSTNQPQTSYVVATSLSEFKLKKILIDKTETNKSIDRSDNQKNLYNALVESYNSNKDIITSYGDVVILKRGRDDQDKDEDLSAGSYRGTKRRKSGKDAESSKDSRSNEKKSSSTSKDASQSQHKSSGKSAYAKEPSHIVEDSGMQQDQEFVTGDNNEEPADKETWISQVVRAEEPPTSFDEFNDTSFDFSAFVLNRLKIPNLTQEILVGPAFNLLKGICKSITELEYHLEECSKATTERLDRHNPENKPYPFDLRKPLPLIQDHRGRQIIPKDYFINKDLEYLKGGDLSRRYSTSVTKTKAATYELK</sequence>
<feature type="compositionally biased region" description="Basic residues" evidence="1">
    <location>
        <begin position="182"/>
        <end position="200"/>
    </location>
</feature>
<feature type="compositionally biased region" description="Low complexity" evidence="1">
    <location>
        <begin position="651"/>
        <end position="660"/>
    </location>
</feature>
<dbReference type="Proteomes" id="UP001151760">
    <property type="component" value="Unassembled WGS sequence"/>
</dbReference>
<proteinExistence type="predicted"/>
<keyword evidence="3" id="KW-1185">Reference proteome</keyword>
<protein>
    <submittedName>
        <fullName evidence="2">Uncharacterized protein</fullName>
    </submittedName>
</protein>
<feature type="compositionally biased region" description="Acidic residues" evidence="1">
    <location>
        <begin position="241"/>
        <end position="278"/>
    </location>
</feature>
<reference evidence="2" key="2">
    <citation type="submission" date="2022-01" db="EMBL/GenBank/DDBJ databases">
        <authorList>
            <person name="Yamashiro T."/>
            <person name="Shiraishi A."/>
            <person name="Satake H."/>
            <person name="Nakayama K."/>
        </authorList>
    </citation>
    <scope>NUCLEOTIDE SEQUENCE</scope>
</reference>
<comment type="caution">
    <text evidence="2">The sequence shown here is derived from an EMBL/GenBank/DDBJ whole genome shotgun (WGS) entry which is preliminary data.</text>
</comment>
<accession>A0ABQ5DQ66</accession>
<gene>
    <name evidence="2" type="ORF">Tco_0941190</name>
</gene>
<evidence type="ECO:0000313" key="3">
    <source>
        <dbReference type="Proteomes" id="UP001151760"/>
    </source>
</evidence>
<organism evidence="2 3">
    <name type="scientific">Tanacetum coccineum</name>
    <dbReference type="NCBI Taxonomy" id="301880"/>
    <lineage>
        <taxon>Eukaryota</taxon>
        <taxon>Viridiplantae</taxon>
        <taxon>Streptophyta</taxon>
        <taxon>Embryophyta</taxon>
        <taxon>Tracheophyta</taxon>
        <taxon>Spermatophyta</taxon>
        <taxon>Magnoliopsida</taxon>
        <taxon>eudicotyledons</taxon>
        <taxon>Gunneridae</taxon>
        <taxon>Pentapetalae</taxon>
        <taxon>asterids</taxon>
        <taxon>campanulids</taxon>
        <taxon>Asterales</taxon>
        <taxon>Asteraceae</taxon>
        <taxon>Asteroideae</taxon>
        <taxon>Anthemideae</taxon>
        <taxon>Anthemidinae</taxon>
        <taxon>Tanacetum</taxon>
    </lineage>
</organism>
<evidence type="ECO:0000313" key="2">
    <source>
        <dbReference type="EMBL" id="GJT41325.1"/>
    </source>
</evidence>
<feature type="compositionally biased region" description="Acidic residues" evidence="1">
    <location>
        <begin position="306"/>
        <end position="321"/>
    </location>
</feature>
<dbReference type="EMBL" id="BQNB010015553">
    <property type="protein sequence ID" value="GJT41325.1"/>
    <property type="molecule type" value="Genomic_DNA"/>
</dbReference>
<name>A0ABQ5DQ66_9ASTR</name>
<feature type="region of interest" description="Disordered" evidence="1">
    <location>
        <begin position="612"/>
        <end position="684"/>
    </location>
</feature>
<feature type="region of interest" description="Disordered" evidence="1">
    <location>
        <begin position="154"/>
        <end position="321"/>
    </location>
</feature>